<keyword evidence="1" id="KW-0732">Signal</keyword>
<organism evidence="2 3">
    <name type="scientific">Treponema brennaborense (strain DSM 12168 / CIP 105900 / DD5/3)</name>
    <dbReference type="NCBI Taxonomy" id="906968"/>
    <lineage>
        <taxon>Bacteria</taxon>
        <taxon>Pseudomonadati</taxon>
        <taxon>Spirochaetota</taxon>
        <taxon>Spirochaetia</taxon>
        <taxon>Spirochaetales</taxon>
        <taxon>Treponemataceae</taxon>
        <taxon>Treponema</taxon>
    </lineage>
</organism>
<accession>F4LM89</accession>
<evidence type="ECO:0000313" key="2">
    <source>
        <dbReference type="EMBL" id="AEE17755.1"/>
    </source>
</evidence>
<feature type="chain" id="PRO_5003316759" description="Major outer membrane protein" evidence="1">
    <location>
        <begin position="21"/>
        <end position="342"/>
    </location>
</feature>
<dbReference type="KEGG" id="tbe:Trebr_2346"/>
<protein>
    <recommendedName>
        <fullName evidence="4">Major outer membrane protein</fullName>
    </recommendedName>
</protein>
<name>F4LM89_TREBD</name>
<dbReference type="AlphaFoldDB" id="F4LM89"/>
<dbReference type="Proteomes" id="UP000006546">
    <property type="component" value="Chromosome"/>
</dbReference>
<sequence>MKKIVTLALMLALASGVALSAQNYDVYNKLGSEGLFMTNNNSSGFGGLYNTVSGLIHYSMFSVQAQYRLSLEDQVNFKNYSLNGTMEKANVWFRPVKGLEVAVGNKFYQTLPGAFLQVYDDYTLNGWYGEKYVGATFTYAPVTAGLNIPKMTLGDNFSMKINFGLNVAIAKNFNIGAAYKMEKESIGVFFNYGGVKNFYLGGGYTFNGESLVSDILKKSFDDAHVFAFTLLYSPAKFSFGADAELSITNKKGTPLYAGAMFAMNLTKAVAFKVDAKYFASFGDAGSDNNPYSLTVHPRVIFVTGRHQLIGGAKLAFNDSTGSSNSKTDFTFAIPVSWKYTFK</sequence>
<dbReference type="RefSeq" id="WP_013759456.1">
    <property type="nucleotide sequence ID" value="NC_015500.1"/>
</dbReference>
<dbReference type="EMBL" id="CP002696">
    <property type="protein sequence ID" value="AEE17755.1"/>
    <property type="molecule type" value="Genomic_DNA"/>
</dbReference>
<dbReference type="HOGENOM" id="CLU_811189_0_0_12"/>
<keyword evidence="3" id="KW-1185">Reference proteome</keyword>
<gene>
    <name evidence="2" type="ordered locus">Trebr_2346</name>
</gene>
<evidence type="ECO:0000313" key="3">
    <source>
        <dbReference type="Proteomes" id="UP000006546"/>
    </source>
</evidence>
<feature type="signal peptide" evidence="1">
    <location>
        <begin position="1"/>
        <end position="20"/>
    </location>
</feature>
<reference evidence="3" key="1">
    <citation type="submission" date="2011-04" db="EMBL/GenBank/DDBJ databases">
        <title>The complete genome of Treponema brennaborense DSM 12168.</title>
        <authorList>
            <person name="Lucas S."/>
            <person name="Han J."/>
            <person name="Lapidus A."/>
            <person name="Bruce D."/>
            <person name="Goodwin L."/>
            <person name="Pitluck S."/>
            <person name="Peters L."/>
            <person name="Kyrpides N."/>
            <person name="Mavromatis K."/>
            <person name="Ivanova N."/>
            <person name="Mikhailova N."/>
            <person name="Pagani I."/>
            <person name="Teshima H."/>
            <person name="Detter J.C."/>
            <person name="Tapia R."/>
            <person name="Han C."/>
            <person name="Land M."/>
            <person name="Hauser L."/>
            <person name="Markowitz V."/>
            <person name="Cheng J.-F."/>
            <person name="Hugenholtz P."/>
            <person name="Woyke T."/>
            <person name="Wu D."/>
            <person name="Gronow S."/>
            <person name="Wellnitz S."/>
            <person name="Brambilla E."/>
            <person name="Klenk H.-P."/>
            <person name="Eisen J.A."/>
        </authorList>
    </citation>
    <scope>NUCLEOTIDE SEQUENCE [LARGE SCALE GENOMIC DNA]</scope>
    <source>
        <strain evidence="3">DSM 12168 / CIP 105900 / DD5/3</strain>
    </source>
</reference>
<dbReference type="STRING" id="906968.Trebr_2346"/>
<evidence type="ECO:0008006" key="4">
    <source>
        <dbReference type="Google" id="ProtNLM"/>
    </source>
</evidence>
<evidence type="ECO:0000256" key="1">
    <source>
        <dbReference type="SAM" id="SignalP"/>
    </source>
</evidence>
<proteinExistence type="predicted"/>